<name>A0ACA9KAM0_9GLOM</name>
<evidence type="ECO:0000313" key="1">
    <source>
        <dbReference type="EMBL" id="CAG8462781.1"/>
    </source>
</evidence>
<reference evidence="1" key="1">
    <citation type="submission" date="2021-06" db="EMBL/GenBank/DDBJ databases">
        <authorList>
            <person name="Kallberg Y."/>
            <person name="Tangrot J."/>
            <person name="Rosling A."/>
        </authorList>
    </citation>
    <scope>NUCLEOTIDE SEQUENCE</scope>
    <source>
        <strain evidence="1">CL356</strain>
    </source>
</reference>
<accession>A0ACA9KAM0</accession>
<dbReference type="EMBL" id="CAJVPT010001461">
    <property type="protein sequence ID" value="CAG8462781.1"/>
    <property type="molecule type" value="Genomic_DNA"/>
</dbReference>
<dbReference type="Proteomes" id="UP000789525">
    <property type="component" value="Unassembled WGS sequence"/>
</dbReference>
<gene>
    <name evidence="1" type="ORF">ACOLOM_LOCUS1238</name>
</gene>
<proteinExistence type="predicted"/>
<sequence>MKVPISTLIVVLLVSGFIIATVVSIFSLHKKNWLNFNIVAFGDSLTDNGNLWRMTNGTIPPGGYYFQGRWTNGFVWVEFLESSLGAKLTNRAFGGALTDNNFKNSKFQSSFANYSVPSVKEQVEGILPNITKFPPQTTFTFWAGSNDYMRIFENNLTITPTDIIESIQSSISLLSSSGARRFLLLNLPPIHRIPRYKSCRNLTLLQDLVQEHNTLLNETILSLSKSKRIYAEVFDVWGLTERVLADSQKFGFKNSVDSCSNLNNSVDSCSNLNFSKQEFYHMGANIVKTCENPDEYLWWDDAHPTTKAHELFAKEISTFLNNGQRKRLDNI</sequence>
<keyword evidence="2" id="KW-1185">Reference proteome</keyword>
<organism evidence="1 2">
    <name type="scientific">Acaulospora colombiana</name>
    <dbReference type="NCBI Taxonomy" id="27376"/>
    <lineage>
        <taxon>Eukaryota</taxon>
        <taxon>Fungi</taxon>
        <taxon>Fungi incertae sedis</taxon>
        <taxon>Mucoromycota</taxon>
        <taxon>Glomeromycotina</taxon>
        <taxon>Glomeromycetes</taxon>
        <taxon>Diversisporales</taxon>
        <taxon>Acaulosporaceae</taxon>
        <taxon>Acaulospora</taxon>
    </lineage>
</organism>
<comment type="caution">
    <text evidence="1">The sequence shown here is derived from an EMBL/GenBank/DDBJ whole genome shotgun (WGS) entry which is preliminary data.</text>
</comment>
<evidence type="ECO:0000313" key="2">
    <source>
        <dbReference type="Proteomes" id="UP000789525"/>
    </source>
</evidence>
<protein>
    <submittedName>
        <fullName evidence="1">17094_t:CDS:1</fullName>
    </submittedName>
</protein>